<evidence type="ECO:0000256" key="2">
    <source>
        <dbReference type="SAM" id="MobiDB-lite"/>
    </source>
</evidence>
<organism evidence="4 5">
    <name type="scientific">Lolium multiflorum</name>
    <name type="common">Italian ryegrass</name>
    <name type="synonym">Lolium perenne subsp. multiflorum</name>
    <dbReference type="NCBI Taxonomy" id="4521"/>
    <lineage>
        <taxon>Eukaryota</taxon>
        <taxon>Viridiplantae</taxon>
        <taxon>Streptophyta</taxon>
        <taxon>Embryophyta</taxon>
        <taxon>Tracheophyta</taxon>
        <taxon>Spermatophyta</taxon>
        <taxon>Magnoliopsida</taxon>
        <taxon>Liliopsida</taxon>
        <taxon>Poales</taxon>
        <taxon>Poaceae</taxon>
        <taxon>BOP clade</taxon>
        <taxon>Pooideae</taxon>
        <taxon>Poodae</taxon>
        <taxon>Poeae</taxon>
        <taxon>Poeae Chloroplast Group 2 (Poeae type)</taxon>
        <taxon>Loliodinae</taxon>
        <taxon>Loliinae</taxon>
        <taxon>Lolium</taxon>
    </lineage>
</organism>
<dbReference type="InterPro" id="IPR000504">
    <property type="entry name" value="RRM_dom"/>
</dbReference>
<dbReference type="InterPro" id="IPR012677">
    <property type="entry name" value="Nucleotide-bd_a/b_plait_sf"/>
</dbReference>
<proteinExistence type="predicted"/>
<evidence type="ECO:0000259" key="3">
    <source>
        <dbReference type="PROSITE" id="PS50102"/>
    </source>
</evidence>
<evidence type="ECO:0000313" key="4">
    <source>
        <dbReference type="EMBL" id="KAK1649863.1"/>
    </source>
</evidence>
<dbReference type="AlphaFoldDB" id="A0AAD8WB65"/>
<protein>
    <recommendedName>
        <fullName evidence="3">RRM domain-containing protein</fullName>
    </recommendedName>
</protein>
<comment type="caution">
    <text evidence="4">The sequence shown here is derived from an EMBL/GenBank/DDBJ whole genome shotgun (WGS) entry which is preliminary data.</text>
</comment>
<dbReference type="PROSITE" id="PS50102">
    <property type="entry name" value="RRM"/>
    <property type="match status" value="1"/>
</dbReference>
<feature type="region of interest" description="Disordered" evidence="2">
    <location>
        <begin position="295"/>
        <end position="394"/>
    </location>
</feature>
<dbReference type="SMART" id="SM00360">
    <property type="entry name" value="RRM"/>
    <property type="match status" value="1"/>
</dbReference>
<feature type="domain" description="RRM" evidence="3">
    <location>
        <begin position="228"/>
        <end position="292"/>
    </location>
</feature>
<dbReference type="Pfam" id="PF00076">
    <property type="entry name" value="RRM_1"/>
    <property type="match status" value="1"/>
</dbReference>
<feature type="compositionally biased region" description="Low complexity" evidence="2">
    <location>
        <begin position="326"/>
        <end position="343"/>
    </location>
</feature>
<dbReference type="SUPFAM" id="SSF54928">
    <property type="entry name" value="RNA-binding domain, RBD"/>
    <property type="match status" value="1"/>
</dbReference>
<dbReference type="Gene3D" id="3.30.70.330">
    <property type="match status" value="1"/>
</dbReference>
<dbReference type="InterPro" id="IPR035979">
    <property type="entry name" value="RBD_domain_sf"/>
</dbReference>
<evidence type="ECO:0000256" key="1">
    <source>
        <dbReference type="PROSITE-ProRule" id="PRU00176"/>
    </source>
</evidence>
<sequence length="394" mass="42175">MVGGGGAGIASDGTEGGAVALEDGGGARPMRLTCLVFNLGCGAPLGPAAFVFILPPFLAAGGAAAEGAAAGGAAAGEGPSKNCFGNLFLFDGMVAEIMADTSPALGGPTTGTSTTAAVGDGPPAYDGPCGGSMAAGSGRDVAGKGGAEEIERRRRRLGFAETVRTQWKGGYWFRPLFPLPPRAIWEEDMITAHHCHEVTGGEAAVQVLVVVVAMEAMLGISLLVFWPDDLRRPFGKFGRVKDVYLPRDYHTQEPRGFGFIQYCDPEDAADAKYYMDGQVLLGREITVVFAEENRKKPDEMRVRERTSSRGRSYDRRSRSPRRGRSRSPGYSGRSRSPSRSYSPAPKRKRYSRSPAHRERSVSRSPVDRKSRSGSPSEDRGSRSPRRQRSPSVSQ</sequence>
<dbReference type="InterPro" id="IPR050441">
    <property type="entry name" value="RBM"/>
</dbReference>
<gene>
    <name evidence="4" type="ORF">QYE76_067668</name>
</gene>
<dbReference type="EMBL" id="JAUUTY010000004">
    <property type="protein sequence ID" value="KAK1649863.1"/>
    <property type="molecule type" value="Genomic_DNA"/>
</dbReference>
<evidence type="ECO:0000313" key="5">
    <source>
        <dbReference type="Proteomes" id="UP001231189"/>
    </source>
</evidence>
<reference evidence="4" key="1">
    <citation type="submission" date="2023-07" db="EMBL/GenBank/DDBJ databases">
        <title>A chromosome-level genome assembly of Lolium multiflorum.</title>
        <authorList>
            <person name="Chen Y."/>
            <person name="Copetti D."/>
            <person name="Kolliker R."/>
            <person name="Studer B."/>
        </authorList>
    </citation>
    <scope>NUCLEOTIDE SEQUENCE</scope>
    <source>
        <strain evidence="4">02402/16</strain>
        <tissue evidence="4">Leaf</tissue>
    </source>
</reference>
<feature type="compositionally biased region" description="Basic and acidic residues" evidence="2">
    <location>
        <begin position="355"/>
        <end position="381"/>
    </location>
</feature>
<name>A0AAD8WB65_LOLMU</name>
<keyword evidence="1" id="KW-0694">RNA-binding</keyword>
<dbReference type="GO" id="GO:0003723">
    <property type="term" value="F:RNA binding"/>
    <property type="evidence" value="ECO:0007669"/>
    <property type="project" value="UniProtKB-UniRule"/>
</dbReference>
<dbReference type="PANTHER" id="PTHR48034">
    <property type="entry name" value="TRANSFORMER-2 SEX-DETERMINING PROTEIN-RELATED"/>
    <property type="match status" value="1"/>
</dbReference>
<accession>A0AAD8WB65</accession>
<feature type="compositionally biased region" description="Basic and acidic residues" evidence="2">
    <location>
        <begin position="295"/>
        <end position="317"/>
    </location>
</feature>
<keyword evidence="5" id="KW-1185">Reference proteome</keyword>
<dbReference type="Proteomes" id="UP001231189">
    <property type="component" value="Unassembled WGS sequence"/>
</dbReference>